<dbReference type="RefSeq" id="WP_134556172.1">
    <property type="nucleotide sequence ID" value="NZ_SOHK01000015.1"/>
</dbReference>
<organism evidence="2 3">
    <name type="scientific">Cryobacterium ruanii</name>
    <dbReference type="NCBI Taxonomy" id="1259197"/>
    <lineage>
        <taxon>Bacteria</taxon>
        <taxon>Bacillati</taxon>
        <taxon>Actinomycetota</taxon>
        <taxon>Actinomycetes</taxon>
        <taxon>Micrococcales</taxon>
        <taxon>Microbacteriaceae</taxon>
        <taxon>Cryobacterium</taxon>
    </lineage>
</organism>
<reference evidence="2 3" key="1">
    <citation type="submission" date="2019-03" db="EMBL/GenBank/DDBJ databases">
        <title>Genomics of glacier-inhabiting Cryobacterium strains.</title>
        <authorList>
            <person name="Liu Q."/>
            <person name="Xin Y.-H."/>
        </authorList>
    </citation>
    <scope>NUCLEOTIDE SEQUENCE [LARGE SCALE GENOMIC DNA]</scope>
    <source>
        <strain evidence="2 3">Sr36</strain>
    </source>
</reference>
<feature type="compositionally biased region" description="Basic and acidic residues" evidence="1">
    <location>
        <begin position="19"/>
        <end position="51"/>
    </location>
</feature>
<comment type="caution">
    <text evidence="2">The sequence shown here is derived from an EMBL/GenBank/DDBJ whole genome shotgun (WGS) entry which is preliminary data.</text>
</comment>
<protein>
    <submittedName>
        <fullName evidence="2">Uncharacterized protein</fullName>
    </submittedName>
</protein>
<gene>
    <name evidence="2" type="ORF">E3T47_11465</name>
</gene>
<feature type="region of interest" description="Disordered" evidence="1">
    <location>
        <begin position="19"/>
        <end position="52"/>
    </location>
</feature>
<feature type="compositionally biased region" description="Basic and acidic residues" evidence="1">
    <location>
        <begin position="85"/>
        <end position="116"/>
    </location>
</feature>
<accession>A0A4V3ITB0</accession>
<keyword evidence="3" id="KW-1185">Reference proteome</keyword>
<evidence type="ECO:0000313" key="3">
    <source>
        <dbReference type="Proteomes" id="UP000298154"/>
    </source>
</evidence>
<evidence type="ECO:0000313" key="2">
    <source>
        <dbReference type="EMBL" id="TFD65420.1"/>
    </source>
</evidence>
<dbReference type="Proteomes" id="UP000298154">
    <property type="component" value="Unassembled WGS sequence"/>
</dbReference>
<dbReference type="EMBL" id="SOHK01000015">
    <property type="protein sequence ID" value="TFD65420.1"/>
    <property type="molecule type" value="Genomic_DNA"/>
</dbReference>
<sequence length="116" mass="13448">MAETREKVREYYNRSYEAHRDEVNSRAAARRDADPERRADLQRNRSSDPEVYRAALEAKSAARRLERSLSRAGFPPKLLHATTAAERRADEREADAYFNDPSRKADRRCRGPRDGL</sequence>
<name>A0A4V3ITB0_9MICO</name>
<proteinExistence type="predicted"/>
<evidence type="ECO:0000256" key="1">
    <source>
        <dbReference type="SAM" id="MobiDB-lite"/>
    </source>
</evidence>
<dbReference type="AlphaFoldDB" id="A0A4V3ITB0"/>
<feature type="region of interest" description="Disordered" evidence="1">
    <location>
        <begin position="83"/>
        <end position="116"/>
    </location>
</feature>